<feature type="non-terminal residue" evidence="1">
    <location>
        <position position="593"/>
    </location>
</feature>
<comment type="caution">
    <text evidence="1">The sequence shown here is derived from an EMBL/GenBank/DDBJ whole genome shotgun (WGS) entry which is preliminary data.</text>
</comment>
<sequence length="593" mass="68728">MQASTLRKAKMDALKEDKLHRTKRLTNGKSRIHYLLKIIHLNDDCLEEIFFQLDLLDLAKVADANVRLAAVAADVFARKYRNQEIKIKAYGSLDSREKLRRQAFQDAHMIIEHFGKHIAKLDIDCGPFGGASAQPIINRLSEYCSDTLLELKIGQLCDSVRFQKPFVKLEKLTFYRSFCKFYSPMTNIAATFPKIRSIEIQNIRYAFQSIELLQHIPTLDHFGYYTFPYVQFSAEDLQSIRRVVQLNPQLKSLGMYLSERDMANEAMQPVNILKEPMPGIEIFDTYCSFPMANGPFDLANIKHLKLNGIGSLNRGMIEMAHQIQHLELTACPVDEHMTNFILSCRNMKRLEITISEENLNMEHIEHLAKHLPSLCEVHFSVFNHNRVLEQSAITALVQFMRHSPRLARATVAHDIDKEQEIRSRYKHNVYTKSKKNIKQYRDTINKSLTPSSNHWRINHELKPVELVKGFEGIHREEKNGNRPEKPLHVKNVIHNLSSETFSEEELELLNYGLKFAIKPVHDPLVDVVVDIETALKFKSESVKYNIRSDVKQVLKNYKMNDKYSNSHRHSRNGAQEIVKSLQEKDVFYIKADK</sequence>
<dbReference type="EMBL" id="WJQU01000002">
    <property type="protein sequence ID" value="KAJ6642556.1"/>
    <property type="molecule type" value="Genomic_DNA"/>
</dbReference>
<evidence type="ECO:0000313" key="2">
    <source>
        <dbReference type="Proteomes" id="UP001151699"/>
    </source>
</evidence>
<keyword evidence="2" id="KW-1185">Reference proteome</keyword>
<gene>
    <name evidence="1" type="ORF">Bhyg_07508</name>
</gene>
<name>A0A9Q0N358_9DIPT</name>
<accession>A0A9Q0N358</accession>
<protein>
    <recommendedName>
        <fullName evidence="3">F-box domain-containing protein</fullName>
    </recommendedName>
</protein>
<dbReference type="Proteomes" id="UP001151699">
    <property type="component" value="Chromosome B"/>
</dbReference>
<dbReference type="OrthoDB" id="10412526at2759"/>
<dbReference type="AlphaFoldDB" id="A0A9Q0N358"/>
<evidence type="ECO:0008006" key="3">
    <source>
        <dbReference type="Google" id="ProtNLM"/>
    </source>
</evidence>
<dbReference type="SUPFAM" id="SSF52047">
    <property type="entry name" value="RNI-like"/>
    <property type="match status" value="1"/>
</dbReference>
<dbReference type="Gene3D" id="3.80.10.10">
    <property type="entry name" value="Ribonuclease Inhibitor"/>
    <property type="match status" value="1"/>
</dbReference>
<reference evidence="1" key="1">
    <citation type="submission" date="2022-07" db="EMBL/GenBank/DDBJ databases">
        <authorList>
            <person name="Trinca V."/>
            <person name="Uliana J.V.C."/>
            <person name="Torres T.T."/>
            <person name="Ward R.J."/>
            <person name="Monesi N."/>
        </authorList>
    </citation>
    <scope>NUCLEOTIDE SEQUENCE</scope>
    <source>
        <strain evidence="1">HSMRA1968</strain>
        <tissue evidence="1">Whole embryos</tissue>
    </source>
</reference>
<organism evidence="1 2">
    <name type="scientific">Pseudolycoriella hygida</name>
    <dbReference type="NCBI Taxonomy" id="35572"/>
    <lineage>
        <taxon>Eukaryota</taxon>
        <taxon>Metazoa</taxon>
        <taxon>Ecdysozoa</taxon>
        <taxon>Arthropoda</taxon>
        <taxon>Hexapoda</taxon>
        <taxon>Insecta</taxon>
        <taxon>Pterygota</taxon>
        <taxon>Neoptera</taxon>
        <taxon>Endopterygota</taxon>
        <taxon>Diptera</taxon>
        <taxon>Nematocera</taxon>
        <taxon>Sciaroidea</taxon>
        <taxon>Sciaridae</taxon>
        <taxon>Pseudolycoriella</taxon>
    </lineage>
</organism>
<evidence type="ECO:0000313" key="1">
    <source>
        <dbReference type="EMBL" id="KAJ6642556.1"/>
    </source>
</evidence>
<proteinExistence type="predicted"/>
<dbReference type="InterPro" id="IPR032675">
    <property type="entry name" value="LRR_dom_sf"/>
</dbReference>